<keyword evidence="1" id="KW-1133">Transmembrane helix</keyword>
<reference evidence="2 3" key="1">
    <citation type="submission" date="2018-08" db="EMBL/GenBank/DDBJ databases">
        <title>A genome reference for cultivated species of the human gut microbiota.</title>
        <authorList>
            <person name="Zou Y."/>
            <person name="Xue W."/>
            <person name="Luo G."/>
        </authorList>
    </citation>
    <scope>NUCLEOTIDE SEQUENCE [LARGE SCALE GENOMIC DNA]</scope>
    <source>
        <strain evidence="2 3">AM16-11</strain>
    </source>
</reference>
<name>A0A414ZMZ0_9FIRM</name>
<accession>A0A414ZMZ0</accession>
<feature type="transmembrane region" description="Helical" evidence="1">
    <location>
        <begin position="423"/>
        <end position="443"/>
    </location>
</feature>
<keyword evidence="1" id="KW-0812">Transmembrane</keyword>
<protein>
    <submittedName>
        <fullName evidence="2">Uncharacterized protein</fullName>
    </submittedName>
</protein>
<feature type="transmembrane region" description="Helical" evidence="1">
    <location>
        <begin position="166"/>
        <end position="188"/>
    </location>
</feature>
<proteinExistence type="predicted"/>
<feature type="transmembrane region" description="Helical" evidence="1">
    <location>
        <begin position="209"/>
        <end position="228"/>
    </location>
</feature>
<dbReference type="Proteomes" id="UP000285865">
    <property type="component" value="Unassembled WGS sequence"/>
</dbReference>
<evidence type="ECO:0000313" key="2">
    <source>
        <dbReference type="EMBL" id="RHI24226.1"/>
    </source>
</evidence>
<gene>
    <name evidence="2" type="ORF">DW172_04130</name>
</gene>
<dbReference type="RefSeq" id="WP_118191546.1">
    <property type="nucleotide sequence ID" value="NZ_QRIB01000003.1"/>
</dbReference>
<organism evidence="2 3">
    <name type="scientific">Agathobacter rectalis</name>
    <dbReference type="NCBI Taxonomy" id="39491"/>
    <lineage>
        <taxon>Bacteria</taxon>
        <taxon>Bacillati</taxon>
        <taxon>Bacillota</taxon>
        <taxon>Clostridia</taxon>
        <taxon>Lachnospirales</taxon>
        <taxon>Lachnospiraceae</taxon>
        <taxon>Agathobacter</taxon>
    </lineage>
</organism>
<keyword evidence="1" id="KW-0472">Membrane</keyword>
<feature type="transmembrane region" description="Helical" evidence="1">
    <location>
        <begin position="94"/>
        <end position="114"/>
    </location>
</feature>
<evidence type="ECO:0000256" key="1">
    <source>
        <dbReference type="SAM" id="Phobius"/>
    </source>
</evidence>
<feature type="transmembrane region" description="Helical" evidence="1">
    <location>
        <begin position="515"/>
        <end position="535"/>
    </location>
</feature>
<feature type="transmembrane region" description="Helical" evidence="1">
    <location>
        <begin position="234"/>
        <end position="252"/>
    </location>
</feature>
<comment type="caution">
    <text evidence="2">The sequence shown here is derived from an EMBL/GenBank/DDBJ whole genome shotgun (WGS) entry which is preliminary data.</text>
</comment>
<evidence type="ECO:0000313" key="3">
    <source>
        <dbReference type="Proteomes" id="UP000285865"/>
    </source>
</evidence>
<feature type="transmembrane region" description="Helical" evidence="1">
    <location>
        <begin position="135"/>
        <end position="160"/>
    </location>
</feature>
<dbReference type="EMBL" id="QRKN01000002">
    <property type="protein sequence ID" value="RHI24226.1"/>
    <property type="molecule type" value="Genomic_DNA"/>
</dbReference>
<feature type="transmembrane region" description="Helical" evidence="1">
    <location>
        <begin position="449"/>
        <end position="474"/>
    </location>
</feature>
<feature type="transmembrane region" description="Helical" evidence="1">
    <location>
        <begin position="332"/>
        <end position="350"/>
    </location>
</feature>
<dbReference type="AlphaFoldDB" id="A0A414ZMZ0"/>
<feature type="transmembrane region" description="Helical" evidence="1">
    <location>
        <begin position="486"/>
        <end position="503"/>
    </location>
</feature>
<sequence>MKSRGNSMMKTLRISFSLKNTYRINSIYYGFKQIPVIKKILPESLYAAGGFKLVVSILSVIWEIISGFIGKFIYIFFMIFMVSALFSKTPQREAFVNILFFLTFIGALLNTFIFDPSKDKYYAVVLLRIDAREFAIVNYAYELCKILIGFLVFGLIFGLLSNVPVYVMLIVPLFVVCAKLTVSAFILWSYENHNHGKIKINVSENRLGVFKVMLAILFLAAAYGLPALGFCPPVSVLFVLMLVVIVIGVFSCRRIVTFDKYRIVYGQILKDMDSMVESAKNMDVDKNRTLISAEKESLELNSRIEKKKGFEYLNAVFINRHKRLLWKPVKRVCAICILLVAAGIAAMLYLDDPGFRKDMAELLLKNLGMSTFWMYLINRGMGYTQALFMNCDHSLLCYPFYRKPKAVLELFTIRLREIIKINLPPALILGAGLSAMLFISHGTQNPLNYLILFLVFPAESVFFSVHYLVIYYMLQPYNAGTEIKSGMYKVITGLTYMACYMTIQLRMSTLKFGGIMITFSVVYCVVACVLAYRIAPRTFKIRE</sequence>